<dbReference type="KEGG" id="spar:SPRG_09851"/>
<protein>
    <submittedName>
        <fullName evidence="4">Uncharacterized protein</fullName>
    </submittedName>
</protein>
<name>A0A067CBQ4_SAPPC</name>
<dbReference type="Gene3D" id="1.25.40.20">
    <property type="entry name" value="Ankyrin repeat-containing domain"/>
    <property type="match status" value="1"/>
</dbReference>
<proteinExistence type="predicted"/>
<dbReference type="GeneID" id="24131999"/>
<dbReference type="InterPro" id="IPR036770">
    <property type="entry name" value="Ankyrin_rpt-contain_sf"/>
</dbReference>
<evidence type="ECO:0000256" key="2">
    <source>
        <dbReference type="SAM" id="MobiDB-lite"/>
    </source>
</evidence>
<dbReference type="Pfam" id="PF12796">
    <property type="entry name" value="Ank_2"/>
    <property type="match status" value="1"/>
</dbReference>
<dbReference type="OrthoDB" id="673776at2759"/>
<keyword evidence="5" id="KW-1185">Reference proteome</keyword>
<evidence type="ECO:0000256" key="3">
    <source>
        <dbReference type="SAM" id="Phobius"/>
    </source>
</evidence>
<evidence type="ECO:0000313" key="4">
    <source>
        <dbReference type="EMBL" id="KDO24217.1"/>
    </source>
</evidence>
<dbReference type="VEuPathDB" id="FungiDB:SPRG_09851"/>
<evidence type="ECO:0000256" key="1">
    <source>
        <dbReference type="PROSITE-ProRule" id="PRU00023"/>
    </source>
</evidence>
<feature type="repeat" description="ANK" evidence="1">
    <location>
        <begin position="1"/>
        <end position="31"/>
    </location>
</feature>
<keyword evidence="1" id="KW-0040">ANK repeat</keyword>
<dbReference type="PROSITE" id="PS50297">
    <property type="entry name" value="ANK_REP_REGION"/>
    <property type="match status" value="1"/>
</dbReference>
<feature type="region of interest" description="Disordered" evidence="2">
    <location>
        <begin position="137"/>
        <end position="163"/>
    </location>
</feature>
<keyword evidence="3" id="KW-1133">Transmembrane helix</keyword>
<dbReference type="AlphaFoldDB" id="A0A067CBQ4"/>
<dbReference type="SUPFAM" id="SSF48403">
    <property type="entry name" value="Ankyrin repeat"/>
    <property type="match status" value="1"/>
</dbReference>
<feature type="transmembrane region" description="Helical" evidence="3">
    <location>
        <begin position="223"/>
        <end position="243"/>
    </location>
</feature>
<keyword evidence="3" id="KW-0472">Membrane</keyword>
<dbReference type="Proteomes" id="UP000030745">
    <property type="component" value="Unassembled WGS sequence"/>
</dbReference>
<gene>
    <name evidence="4" type="ORF">SPRG_09851</name>
</gene>
<accession>A0A067CBQ4</accession>
<keyword evidence="3" id="KW-0812">Transmembrane</keyword>
<dbReference type="InterPro" id="IPR002110">
    <property type="entry name" value="Ankyrin_rpt"/>
</dbReference>
<feature type="region of interest" description="Disordered" evidence="2">
    <location>
        <begin position="68"/>
        <end position="98"/>
    </location>
</feature>
<organism evidence="4 5">
    <name type="scientific">Saprolegnia parasitica (strain CBS 223.65)</name>
    <dbReference type="NCBI Taxonomy" id="695850"/>
    <lineage>
        <taxon>Eukaryota</taxon>
        <taxon>Sar</taxon>
        <taxon>Stramenopiles</taxon>
        <taxon>Oomycota</taxon>
        <taxon>Saprolegniomycetes</taxon>
        <taxon>Saprolegniales</taxon>
        <taxon>Saprolegniaceae</taxon>
        <taxon>Saprolegnia</taxon>
    </lineage>
</organism>
<dbReference type="EMBL" id="KK583244">
    <property type="protein sequence ID" value="KDO24217.1"/>
    <property type="molecule type" value="Genomic_DNA"/>
</dbReference>
<dbReference type="PROSITE" id="PS50088">
    <property type="entry name" value="ANK_REPEAT"/>
    <property type="match status" value="1"/>
</dbReference>
<reference evidence="4 5" key="1">
    <citation type="journal article" date="2013" name="PLoS Genet.">
        <title>Distinctive expansion of potential virulence genes in the genome of the oomycete fish pathogen Saprolegnia parasitica.</title>
        <authorList>
            <person name="Jiang R.H."/>
            <person name="de Bruijn I."/>
            <person name="Haas B.J."/>
            <person name="Belmonte R."/>
            <person name="Lobach L."/>
            <person name="Christie J."/>
            <person name="van den Ackerveken G."/>
            <person name="Bottin A."/>
            <person name="Bulone V."/>
            <person name="Diaz-Moreno S.M."/>
            <person name="Dumas B."/>
            <person name="Fan L."/>
            <person name="Gaulin E."/>
            <person name="Govers F."/>
            <person name="Grenville-Briggs L.J."/>
            <person name="Horner N.R."/>
            <person name="Levin J.Z."/>
            <person name="Mammella M."/>
            <person name="Meijer H.J."/>
            <person name="Morris P."/>
            <person name="Nusbaum C."/>
            <person name="Oome S."/>
            <person name="Phillips A.J."/>
            <person name="van Rooyen D."/>
            <person name="Rzeszutek E."/>
            <person name="Saraiva M."/>
            <person name="Secombes C.J."/>
            <person name="Seidl M.F."/>
            <person name="Snel B."/>
            <person name="Stassen J.H."/>
            <person name="Sykes S."/>
            <person name="Tripathy S."/>
            <person name="van den Berg H."/>
            <person name="Vega-Arreguin J.C."/>
            <person name="Wawra S."/>
            <person name="Young S.K."/>
            <person name="Zeng Q."/>
            <person name="Dieguez-Uribeondo J."/>
            <person name="Russ C."/>
            <person name="Tyler B.M."/>
            <person name="van West P."/>
        </authorList>
    </citation>
    <scope>NUCLEOTIDE SEQUENCE [LARGE SCALE GENOMIC DNA]</scope>
    <source>
        <strain evidence="4 5">CBS 223.65</strain>
    </source>
</reference>
<dbReference type="STRING" id="695850.A0A067CBQ4"/>
<sequence>MTPLIAAAGRGNFEIVQLLAHKGHAINAVDANGNTALHWTCMGQSQDAPEIVALLYQRVRHIRRRSCSTQHVYRAPKAHSQPRPATSPLHAEAAHCDPKKPWPSPVGAFLSESFPDTVAATNRRGLTAAALYARSDDGVDEDDAVDEPPVATKSKGKKQPPVRNLAEEKKLAENAQIARAAAIARTKKRWTRQVQEEPEETEATEEEQAAAAQVAIENTTSPLTMAIIVAVIVGFFAVLYAVLDNMAKPAK</sequence>
<evidence type="ECO:0000313" key="5">
    <source>
        <dbReference type="Proteomes" id="UP000030745"/>
    </source>
</evidence>
<dbReference type="RefSeq" id="XP_012204994.1">
    <property type="nucleotide sequence ID" value="XM_012349604.1"/>
</dbReference>